<name>A0AAV8RJU5_ENSVE</name>
<reference evidence="2 3" key="1">
    <citation type="submission" date="2022-12" db="EMBL/GenBank/DDBJ databases">
        <title>Chromosome-scale assembly of the Ensete ventricosum genome.</title>
        <authorList>
            <person name="Dussert Y."/>
            <person name="Stocks J."/>
            <person name="Wendawek A."/>
            <person name="Woldeyes F."/>
            <person name="Nichols R.A."/>
            <person name="Borrell J.S."/>
        </authorList>
    </citation>
    <scope>NUCLEOTIDE SEQUENCE [LARGE SCALE GENOMIC DNA]</scope>
    <source>
        <strain evidence="3">cv. Maze</strain>
        <tissue evidence="2">Seeds</tissue>
    </source>
</reference>
<keyword evidence="3" id="KW-1185">Reference proteome</keyword>
<dbReference type="AlphaFoldDB" id="A0AAV8RJU5"/>
<accession>A0AAV8RJU5</accession>
<comment type="caution">
    <text evidence="2">The sequence shown here is derived from an EMBL/GenBank/DDBJ whole genome shotgun (WGS) entry which is preliminary data.</text>
</comment>
<evidence type="ECO:0000313" key="2">
    <source>
        <dbReference type="EMBL" id="KAJ8499303.1"/>
    </source>
</evidence>
<organism evidence="2 3">
    <name type="scientific">Ensete ventricosum</name>
    <name type="common">Abyssinian banana</name>
    <name type="synonym">Musa ensete</name>
    <dbReference type="NCBI Taxonomy" id="4639"/>
    <lineage>
        <taxon>Eukaryota</taxon>
        <taxon>Viridiplantae</taxon>
        <taxon>Streptophyta</taxon>
        <taxon>Embryophyta</taxon>
        <taxon>Tracheophyta</taxon>
        <taxon>Spermatophyta</taxon>
        <taxon>Magnoliopsida</taxon>
        <taxon>Liliopsida</taxon>
        <taxon>Zingiberales</taxon>
        <taxon>Musaceae</taxon>
        <taxon>Ensete</taxon>
    </lineage>
</organism>
<feature type="region of interest" description="Disordered" evidence="1">
    <location>
        <begin position="177"/>
        <end position="198"/>
    </location>
</feature>
<evidence type="ECO:0000313" key="3">
    <source>
        <dbReference type="Proteomes" id="UP001222027"/>
    </source>
</evidence>
<dbReference type="EMBL" id="JAQQAF010000003">
    <property type="protein sequence ID" value="KAJ8499303.1"/>
    <property type="molecule type" value="Genomic_DNA"/>
</dbReference>
<protein>
    <submittedName>
        <fullName evidence="2">Uncharacterized protein</fullName>
    </submittedName>
</protein>
<evidence type="ECO:0000256" key="1">
    <source>
        <dbReference type="SAM" id="MobiDB-lite"/>
    </source>
</evidence>
<proteinExistence type="predicted"/>
<sequence length="198" mass="21163">MSTTSPAAVVTKPFISARRSSYHFWELLSIPLGSPSFLSSAISHQRTFIALRCLCQVPSHCHRPLFSTTLAPALVPISSPTIDLATLSHVLSNPLLQVAVDRFQQNRCTTNHALLQPISLPTSSRAPAAPIFSLCPKDSRSDSRIGSGNTGVLHPTFQIQEQDSAVSSDSHSGILPSLQYHNHPSASKGAGCVGTPMD</sequence>
<dbReference type="Proteomes" id="UP001222027">
    <property type="component" value="Unassembled WGS sequence"/>
</dbReference>
<gene>
    <name evidence="2" type="ORF">OPV22_009855</name>
</gene>